<dbReference type="PROSITE" id="PS50949">
    <property type="entry name" value="HTH_GNTR"/>
    <property type="match status" value="1"/>
</dbReference>
<keyword evidence="7" id="KW-1185">Reference proteome</keyword>
<organism evidence="6 7">
    <name type="scientific">Saccharothrix algeriensis</name>
    <dbReference type="NCBI Taxonomy" id="173560"/>
    <lineage>
        <taxon>Bacteria</taxon>
        <taxon>Bacillati</taxon>
        <taxon>Actinomycetota</taxon>
        <taxon>Actinomycetes</taxon>
        <taxon>Pseudonocardiales</taxon>
        <taxon>Pseudonocardiaceae</taxon>
        <taxon>Saccharothrix</taxon>
    </lineage>
</organism>
<evidence type="ECO:0000313" key="7">
    <source>
        <dbReference type="Proteomes" id="UP001195724"/>
    </source>
</evidence>
<dbReference type="EMBL" id="JAFBCL010000001">
    <property type="protein sequence ID" value="MBM7812934.1"/>
    <property type="molecule type" value="Genomic_DNA"/>
</dbReference>
<dbReference type="InterPro" id="IPR000524">
    <property type="entry name" value="Tscrpt_reg_HTH_GntR"/>
</dbReference>
<gene>
    <name evidence="6" type="ORF">JOE68_003799</name>
</gene>
<feature type="domain" description="HTH gntR-type" evidence="5">
    <location>
        <begin position="11"/>
        <end position="79"/>
    </location>
</feature>
<feature type="compositionally biased region" description="Gly residues" evidence="4">
    <location>
        <begin position="171"/>
        <end position="185"/>
    </location>
</feature>
<dbReference type="Gene3D" id="1.10.10.10">
    <property type="entry name" value="Winged helix-like DNA-binding domain superfamily/Winged helix DNA-binding domain"/>
    <property type="match status" value="1"/>
</dbReference>
<sequence length="193" mass="18904">MEFRIDRSSGLPAYLQLVRQVREALRLGWLAPGDRLPTVRDVVAGSGVNANTVLKAYRELELSGLVEARQGSGTFVKAGLGSVDPEVMAALRARLAVWVREAREAGLDEEDVEALVRSVLSADGSGEPGGGTAAGAAGGGAAGGTGGGTATGGTGRGRAGSGTGEDRAAGAAGGSTAVGGAGGETTEGEGVAV</sequence>
<feature type="region of interest" description="Disordered" evidence="4">
    <location>
        <begin position="123"/>
        <end position="193"/>
    </location>
</feature>
<dbReference type="PANTHER" id="PTHR38445:SF7">
    <property type="entry name" value="GNTR-FAMILY TRANSCRIPTIONAL REGULATOR"/>
    <property type="match status" value="1"/>
</dbReference>
<dbReference type="CDD" id="cd07377">
    <property type="entry name" value="WHTH_GntR"/>
    <property type="match status" value="1"/>
</dbReference>
<dbReference type="SMART" id="SM00345">
    <property type="entry name" value="HTH_GNTR"/>
    <property type="match status" value="1"/>
</dbReference>
<dbReference type="PANTHER" id="PTHR38445">
    <property type="entry name" value="HTH-TYPE TRANSCRIPTIONAL REPRESSOR YTRA"/>
    <property type="match status" value="1"/>
</dbReference>
<accession>A0ABS2S9P0</accession>
<comment type="caution">
    <text evidence="6">The sequence shown here is derived from an EMBL/GenBank/DDBJ whole genome shotgun (WGS) entry which is preliminary data.</text>
</comment>
<evidence type="ECO:0000256" key="2">
    <source>
        <dbReference type="ARBA" id="ARBA00023125"/>
    </source>
</evidence>
<evidence type="ECO:0000259" key="5">
    <source>
        <dbReference type="PROSITE" id="PS50949"/>
    </source>
</evidence>
<dbReference type="SUPFAM" id="SSF46785">
    <property type="entry name" value="Winged helix' DNA-binding domain"/>
    <property type="match status" value="1"/>
</dbReference>
<feature type="compositionally biased region" description="Gly residues" evidence="4">
    <location>
        <begin position="126"/>
        <end position="163"/>
    </location>
</feature>
<keyword evidence="2" id="KW-0238">DNA-binding</keyword>
<keyword evidence="1" id="KW-0805">Transcription regulation</keyword>
<evidence type="ECO:0000256" key="3">
    <source>
        <dbReference type="ARBA" id="ARBA00023163"/>
    </source>
</evidence>
<dbReference type="InterPro" id="IPR036388">
    <property type="entry name" value="WH-like_DNA-bd_sf"/>
</dbReference>
<name>A0ABS2S9P0_9PSEU</name>
<evidence type="ECO:0000256" key="4">
    <source>
        <dbReference type="SAM" id="MobiDB-lite"/>
    </source>
</evidence>
<evidence type="ECO:0000256" key="1">
    <source>
        <dbReference type="ARBA" id="ARBA00023015"/>
    </source>
</evidence>
<keyword evidence="3" id="KW-0804">Transcription</keyword>
<evidence type="ECO:0000313" key="6">
    <source>
        <dbReference type="EMBL" id="MBM7812934.1"/>
    </source>
</evidence>
<dbReference type="Pfam" id="PF00392">
    <property type="entry name" value="GntR"/>
    <property type="match status" value="1"/>
</dbReference>
<dbReference type="InterPro" id="IPR036390">
    <property type="entry name" value="WH_DNA-bd_sf"/>
</dbReference>
<protein>
    <submittedName>
        <fullName evidence="6">GntR family transcriptional regulator</fullName>
    </submittedName>
</protein>
<proteinExistence type="predicted"/>
<reference evidence="6 7" key="1">
    <citation type="submission" date="2021-01" db="EMBL/GenBank/DDBJ databases">
        <title>Sequencing the genomes of 1000 actinobacteria strains.</title>
        <authorList>
            <person name="Klenk H.-P."/>
        </authorList>
    </citation>
    <scope>NUCLEOTIDE SEQUENCE [LARGE SCALE GENOMIC DNA]</scope>
    <source>
        <strain evidence="6 7">DSM 44581</strain>
    </source>
</reference>
<dbReference type="Proteomes" id="UP001195724">
    <property type="component" value="Unassembled WGS sequence"/>
</dbReference>